<proteinExistence type="predicted"/>
<dbReference type="GO" id="GO:0047596">
    <property type="term" value="F:6-methylsalicylate decarboxylase activity"/>
    <property type="evidence" value="ECO:0007669"/>
    <property type="project" value="UniProtKB-EC"/>
</dbReference>
<evidence type="ECO:0000256" key="4">
    <source>
        <dbReference type="ARBA" id="ARBA00036832"/>
    </source>
</evidence>
<organism evidence="7">
    <name type="scientific">Tunturiibacter empetritectus</name>
    <dbReference type="NCBI Taxonomy" id="3069691"/>
    <lineage>
        <taxon>Bacteria</taxon>
        <taxon>Pseudomonadati</taxon>
        <taxon>Acidobacteriota</taxon>
        <taxon>Terriglobia</taxon>
        <taxon>Terriglobales</taxon>
        <taxon>Acidobacteriaceae</taxon>
        <taxon>Tunturiibacter</taxon>
    </lineage>
</organism>
<dbReference type="Gene3D" id="3.20.20.140">
    <property type="entry name" value="Metal-dependent hydrolases"/>
    <property type="match status" value="1"/>
</dbReference>
<dbReference type="Pfam" id="PF04909">
    <property type="entry name" value="Amidohydro_2"/>
    <property type="match status" value="1"/>
</dbReference>
<evidence type="ECO:0000259" key="6">
    <source>
        <dbReference type="Pfam" id="PF04909"/>
    </source>
</evidence>
<dbReference type="SUPFAM" id="SSF51556">
    <property type="entry name" value="Metallo-dependent hydrolases"/>
    <property type="match status" value="1"/>
</dbReference>
<comment type="catalytic activity">
    <reaction evidence="4">
        <text>6-methylsalicylate + H(+) = 3-methylphenol + CO2</text>
        <dbReference type="Rhea" id="RHEA:23112"/>
        <dbReference type="ChEBI" id="CHEBI:15378"/>
        <dbReference type="ChEBI" id="CHEBI:16526"/>
        <dbReference type="ChEBI" id="CHEBI:17231"/>
        <dbReference type="ChEBI" id="CHEBI:36658"/>
        <dbReference type="EC" id="4.1.1.52"/>
    </reaction>
    <physiologicalReaction direction="left-to-right" evidence="4">
        <dbReference type="Rhea" id="RHEA:23113"/>
    </physiologicalReaction>
</comment>
<evidence type="ECO:0000313" key="7">
    <source>
        <dbReference type="EMBL" id="XCB27903.1"/>
    </source>
</evidence>
<dbReference type="EMBL" id="CP132932">
    <property type="protein sequence ID" value="XCB27903.1"/>
    <property type="molecule type" value="Genomic_DNA"/>
</dbReference>
<gene>
    <name evidence="7" type="ORF">RBB75_06165</name>
</gene>
<dbReference type="AlphaFoldDB" id="A0AAU7ZFS4"/>
<dbReference type="KEGG" id="temp:RBB75_06165"/>
<reference evidence="7" key="1">
    <citation type="submission" date="2023-08" db="EMBL/GenBank/DDBJ databases">
        <authorList>
            <person name="Messyasz A."/>
            <person name="Mannisto M.K."/>
            <person name="Kerkhof L.J."/>
            <person name="Haggblom M."/>
        </authorList>
    </citation>
    <scope>NUCLEOTIDE SEQUENCE</scope>
    <source>
        <strain evidence="7">M8UP23</strain>
    </source>
</reference>
<dbReference type="GO" id="GO:0046872">
    <property type="term" value="F:metal ion binding"/>
    <property type="evidence" value="ECO:0007669"/>
    <property type="project" value="UniProtKB-KW"/>
</dbReference>
<feature type="domain" description="Amidohydrolase-related" evidence="6">
    <location>
        <begin position="6"/>
        <end position="323"/>
    </location>
</feature>
<evidence type="ECO:0000256" key="2">
    <source>
        <dbReference type="ARBA" id="ARBA00022833"/>
    </source>
</evidence>
<dbReference type="GO" id="GO:0019748">
    <property type="term" value="P:secondary metabolic process"/>
    <property type="evidence" value="ECO:0007669"/>
    <property type="project" value="TreeGrafter"/>
</dbReference>
<dbReference type="PANTHER" id="PTHR21240:SF29">
    <property type="entry name" value="AMIDOHYDROLASE-RELATED DOMAIN-CONTAINING PROTEIN"/>
    <property type="match status" value="1"/>
</dbReference>
<dbReference type="GO" id="GO:0005829">
    <property type="term" value="C:cytosol"/>
    <property type="evidence" value="ECO:0007669"/>
    <property type="project" value="TreeGrafter"/>
</dbReference>
<keyword evidence="2" id="KW-0862">Zinc</keyword>
<evidence type="ECO:0000256" key="3">
    <source>
        <dbReference type="ARBA" id="ARBA00023239"/>
    </source>
</evidence>
<name>A0AAU7ZFS4_9BACT</name>
<evidence type="ECO:0000256" key="1">
    <source>
        <dbReference type="ARBA" id="ARBA00022723"/>
    </source>
</evidence>
<dbReference type="GO" id="GO:0016787">
    <property type="term" value="F:hydrolase activity"/>
    <property type="evidence" value="ECO:0007669"/>
    <property type="project" value="InterPro"/>
</dbReference>
<keyword evidence="1" id="KW-0479">Metal-binding</keyword>
<keyword evidence="3" id="KW-0456">Lyase</keyword>
<protein>
    <recommendedName>
        <fullName evidence="5">6-methylsalicylate decarboxylase</fullName>
        <ecNumber evidence="5">4.1.1.52</ecNumber>
    </recommendedName>
</protein>
<reference evidence="7" key="2">
    <citation type="journal article" date="2024" name="Environ. Microbiol.">
        <title>Genome analysis and description of Tunturibacter gen. nov. expands the diversity of Terriglobia in tundra soils.</title>
        <authorList>
            <person name="Messyasz A."/>
            <person name="Mannisto M.K."/>
            <person name="Kerkhof L.J."/>
            <person name="Haggblom M.M."/>
        </authorList>
    </citation>
    <scope>NUCLEOTIDE SEQUENCE</scope>
    <source>
        <strain evidence="7">M8UP23</strain>
    </source>
</reference>
<evidence type="ECO:0000256" key="5">
    <source>
        <dbReference type="ARBA" id="ARBA00038889"/>
    </source>
</evidence>
<accession>A0AAU7ZFS4</accession>
<dbReference type="EC" id="4.1.1.52" evidence="5"/>
<dbReference type="InterPro" id="IPR032466">
    <property type="entry name" value="Metal_Hydrolase"/>
</dbReference>
<sequence>MKNKIIDVHSHYLPKAYVDAMKSTGAVAVDGVPMPEEWTVEKHLEMMEKNNVGSCVLSITSPGPKYWSNEEAIRLSRTINDFGAQVIAEHPQQFGVDALLPLPDVDAALKELEYALDVLKLDGVGLSTNYDGAYLGHPKFRPVFEELNRRKAVVFVHPVEPSNFEQIGLGFPAPMLEYPFETTRMITSLLRKNVIKDFPDIRFITTHGGGAVPFLGPERMSILIPMTLAMEAKKKGEHPSLSPKDVLSQIKTLYFDVAAATIPPYFLALKQVASTSQLLTGFDFPFMPAQSIPHAIDAVESYDEFSKGDKEDIFSKNALSLYPRLAPKV</sequence>
<dbReference type="InterPro" id="IPR006680">
    <property type="entry name" value="Amidohydro-rel"/>
</dbReference>
<dbReference type="PANTHER" id="PTHR21240">
    <property type="entry name" value="2-AMINO-3-CARBOXYLMUCONATE-6-SEMIALDEHYDE DECARBOXYLASE"/>
    <property type="match status" value="1"/>
</dbReference>
<dbReference type="InterPro" id="IPR032465">
    <property type="entry name" value="ACMSD"/>
</dbReference>
<dbReference type="RefSeq" id="WP_353069901.1">
    <property type="nucleotide sequence ID" value="NZ_CP132932.1"/>
</dbReference>